<name>A0A9W6NCG0_9HYPH</name>
<dbReference type="InterPro" id="IPR002563">
    <property type="entry name" value="Flavin_Rdtase-like_dom"/>
</dbReference>
<evidence type="ECO:0000259" key="5">
    <source>
        <dbReference type="SMART" id="SM00903"/>
    </source>
</evidence>
<reference evidence="6" key="1">
    <citation type="journal article" date="2014" name="Int. J. Syst. Evol. Microbiol.">
        <title>Complete genome sequence of Corynebacterium casei LMG S-19264T (=DSM 44701T), isolated from a smear-ripened cheese.</title>
        <authorList>
            <consortium name="US DOE Joint Genome Institute (JGI-PGF)"/>
            <person name="Walter F."/>
            <person name="Albersmeier A."/>
            <person name="Kalinowski J."/>
            <person name="Ruckert C."/>
        </authorList>
    </citation>
    <scope>NUCLEOTIDE SEQUENCE</scope>
    <source>
        <strain evidence="6">VKM B-2789</strain>
    </source>
</reference>
<comment type="similarity">
    <text evidence="4">Belongs to the flavoredoxin family.</text>
</comment>
<sequence>MSMHPQPETDSVAFDFRALGERERYKLMIGTIVPRPIALVTTVDPQGRVNAAPFSFFNCLSADPPILALGVENHADMSFKDTAQNIRLTEVFTVNIVSHAIAEGMHVCAADFPSGHDELAAAGFTAVAGVKVASPWIREAPAAFECRRHLTLELGKSRQIILGEIVYAHYRANVVDAERLHVDPVRLDAIARLGGSTCATIRDRFDMPTPTFAEWSALSRPTEKAG</sequence>
<gene>
    <name evidence="6" type="ORF">GCM10017653_36570</name>
</gene>
<dbReference type="Proteomes" id="UP001143330">
    <property type="component" value="Unassembled WGS sequence"/>
</dbReference>
<comment type="caution">
    <text evidence="6">The sequence shown here is derived from an EMBL/GenBank/DDBJ whole genome shotgun (WGS) entry which is preliminary data.</text>
</comment>
<evidence type="ECO:0000313" key="7">
    <source>
        <dbReference type="Proteomes" id="UP001143330"/>
    </source>
</evidence>
<keyword evidence="7" id="KW-1185">Reference proteome</keyword>
<dbReference type="Gene3D" id="2.30.110.10">
    <property type="entry name" value="Electron Transport, Fmn-binding Protein, Chain A"/>
    <property type="match status" value="1"/>
</dbReference>
<comment type="cofactor">
    <cofactor evidence="1">
        <name>FMN</name>
        <dbReference type="ChEBI" id="CHEBI:58210"/>
    </cofactor>
</comment>
<evidence type="ECO:0000313" key="6">
    <source>
        <dbReference type="EMBL" id="GLK85587.1"/>
    </source>
</evidence>
<reference evidence="6" key="2">
    <citation type="submission" date="2023-01" db="EMBL/GenBank/DDBJ databases">
        <authorList>
            <person name="Sun Q."/>
            <person name="Evtushenko L."/>
        </authorList>
    </citation>
    <scope>NUCLEOTIDE SEQUENCE</scope>
    <source>
        <strain evidence="6">VKM B-2789</strain>
    </source>
</reference>
<feature type="domain" description="Flavin reductase like" evidence="5">
    <location>
        <begin position="30"/>
        <end position="189"/>
    </location>
</feature>
<keyword evidence="2" id="KW-0285">Flavoprotein</keyword>
<dbReference type="Pfam" id="PF01613">
    <property type="entry name" value="Flavin_Reduct"/>
    <property type="match status" value="1"/>
</dbReference>
<proteinExistence type="inferred from homology"/>
<dbReference type="SUPFAM" id="SSF50475">
    <property type="entry name" value="FMN-binding split barrel"/>
    <property type="match status" value="1"/>
</dbReference>
<dbReference type="GO" id="GO:0010181">
    <property type="term" value="F:FMN binding"/>
    <property type="evidence" value="ECO:0007669"/>
    <property type="project" value="InterPro"/>
</dbReference>
<dbReference type="EMBL" id="BSFM01000017">
    <property type="protein sequence ID" value="GLK85587.1"/>
    <property type="molecule type" value="Genomic_DNA"/>
</dbReference>
<evidence type="ECO:0000256" key="2">
    <source>
        <dbReference type="ARBA" id="ARBA00022630"/>
    </source>
</evidence>
<dbReference type="PANTHER" id="PTHR33798">
    <property type="entry name" value="FLAVOPROTEIN OXYGENASE"/>
    <property type="match status" value="1"/>
</dbReference>
<evidence type="ECO:0000256" key="1">
    <source>
        <dbReference type="ARBA" id="ARBA00001917"/>
    </source>
</evidence>
<protein>
    <submittedName>
        <fullName evidence="6">Flavin reductase</fullName>
    </submittedName>
</protein>
<dbReference type="PANTHER" id="PTHR33798:SF5">
    <property type="entry name" value="FLAVIN REDUCTASE LIKE DOMAIN-CONTAINING PROTEIN"/>
    <property type="match status" value="1"/>
</dbReference>
<evidence type="ECO:0000256" key="4">
    <source>
        <dbReference type="ARBA" id="ARBA00038054"/>
    </source>
</evidence>
<organism evidence="6 7">
    <name type="scientific">Ancylobacter defluvii</name>
    <dbReference type="NCBI Taxonomy" id="1282440"/>
    <lineage>
        <taxon>Bacteria</taxon>
        <taxon>Pseudomonadati</taxon>
        <taxon>Pseudomonadota</taxon>
        <taxon>Alphaproteobacteria</taxon>
        <taxon>Hyphomicrobiales</taxon>
        <taxon>Xanthobacteraceae</taxon>
        <taxon>Ancylobacter</taxon>
    </lineage>
</organism>
<dbReference type="AlphaFoldDB" id="A0A9W6NCG0"/>
<keyword evidence="3" id="KW-0288">FMN</keyword>
<dbReference type="GO" id="GO:0016646">
    <property type="term" value="F:oxidoreductase activity, acting on the CH-NH group of donors, NAD or NADP as acceptor"/>
    <property type="evidence" value="ECO:0007669"/>
    <property type="project" value="UniProtKB-ARBA"/>
</dbReference>
<accession>A0A9W6NCG0</accession>
<dbReference type="InterPro" id="IPR012349">
    <property type="entry name" value="Split_barrel_FMN-bd"/>
</dbReference>
<dbReference type="SMART" id="SM00903">
    <property type="entry name" value="Flavin_Reduct"/>
    <property type="match status" value="1"/>
</dbReference>
<evidence type="ECO:0000256" key="3">
    <source>
        <dbReference type="ARBA" id="ARBA00022643"/>
    </source>
</evidence>